<reference evidence="11" key="2">
    <citation type="submission" date="2017-10" db="EMBL/GenBank/DDBJ databases">
        <title>Ladona fulva Genome sequencing and assembly.</title>
        <authorList>
            <person name="Murali S."/>
            <person name="Richards S."/>
            <person name="Bandaranaike D."/>
            <person name="Bellair M."/>
            <person name="Blankenburg K."/>
            <person name="Chao H."/>
            <person name="Dinh H."/>
            <person name="Doddapaneni H."/>
            <person name="Dugan-Rocha S."/>
            <person name="Elkadiri S."/>
            <person name="Gnanaolivu R."/>
            <person name="Hernandez B."/>
            <person name="Skinner E."/>
            <person name="Javaid M."/>
            <person name="Lee S."/>
            <person name="Li M."/>
            <person name="Ming W."/>
            <person name="Munidasa M."/>
            <person name="Muniz J."/>
            <person name="Nguyen L."/>
            <person name="Hughes D."/>
            <person name="Osuji N."/>
            <person name="Pu L.-L."/>
            <person name="Puazo M."/>
            <person name="Qu C."/>
            <person name="Quiroz J."/>
            <person name="Raj R."/>
            <person name="Weissenberger G."/>
            <person name="Xin Y."/>
            <person name="Zou X."/>
            <person name="Han Y."/>
            <person name="Worley K."/>
            <person name="Muzny D."/>
            <person name="Gibbs R."/>
        </authorList>
    </citation>
    <scope>NUCLEOTIDE SEQUENCE</scope>
    <source>
        <strain evidence="11">Sampled in the wild</strain>
    </source>
</reference>
<keyword evidence="12" id="KW-1185">Reference proteome</keyword>
<reference evidence="11" key="1">
    <citation type="submission" date="2013-04" db="EMBL/GenBank/DDBJ databases">
        <authorList>
            <person name="Qu J."/>
            <person name="Murali S.C."/>
            <person name="Bandaranaike D."/>
            <person name="Bellair M."/>
            <person name="Blankenburg K."/>
            <person name="Chao H."/>
            <person name="Dinh H."/>
            <person name="Doddapaneni H."/>
            <person name="Downs B."/>
            <person name="Dugan-Rocha S."/>
            <person name="Elkadiri S."/>
            <person name="Gnanaolivu R.D."/>
            <person name="Hernandez B."/>
            <person name="Javaid M."/>
            <person name="Jayaseelan J.C."/>
            <person name="Lee S."/>
            <person name="Li M."/>
            <person name="Ming W."/>
            <person name="Munidasa M."/>
            <person name="Muniz J."/>
            <person name="Nguyen L."/>
            <person name="Ongeri F."/>
            <person name="Osuji N."/>
            <person name="Pu L.-L."/>
            <person name="Puazo M."/>
            <person name="Qu C."/>
            <person name="Quiroz J."/>
            <person name="Raj R."/>
            <person name="Weissenberger G."/>
            <person name="Xin Y."/>
            <person name="Zou X."/>
            <person name="Han Y."/>
            <person name="Richards S."/>
            <person name="Worley K."/>
            <person name="Muzny D."/>
            <person name="Gibbs R."/>
        </authorList>
    </citation>
    <scope>NUCLEOTIDE SEQUENCE</scope>
    <source>
        <strain evidence="11">Sampled in the wild</strain>
    </source>
</reference>
<dbReference type="SMART" id="SM00326">
    <property type="entry name" value="SH3"/>
    <property type="match status" value="1"/>
</dbReference>
<feature type="domain" description="VHS" evidence="10">
    <location>
        <begin position="17"/>
        <end position="147"/>
    </location>
</feature>
<dbReference type="Pfam" id="PF00790">
    <property type="entry name" value="VHS"/>
    <property type="match status" value="1"/>
</dbReference>
<dbReference type="Gene3D" id="2.30.30.40">
    <property type="entry name" value="SH3 Domains"/>
    <property type="match status" value="1"/>
</dbReference>
<dbReference type="CDD" id="cd21388">
    <property type="entry name" value="GAT_STAM"/>
    <property type="match status" value="1"/>
</dbReference>
<dbReference type="Pfam" id="PF02809">
    <property type="entry name" value="UIM"/>
    <property type="match status" value="1"/>
</dbReference>
<comment type="caution">
    <text evidence="11">The sequence shown here is derived from an EMBL/GenBank/DDBJ whole genome shotgun (WGS) entry which is preliminary data.</text>
</comment>
<dbReference type="SUPFAM" id="SSF50044">
    <property type="entry name" value="SH3-domain"/>
    <property type="match status" value="1"/>
</dbReference>
<proteinExistence type="inferred from homology"/>
<protein>
    <recommendedName>
        <fullName evidence="13">Signal transducing adapter molecule 1</fullName>
    </recommendedName>
</protein>
<dbReference type="SMART" id="SM00288">
    <property type="entry name" value="VHS"/>
    <property type="match status" value="1"/>
</dbReference>
<dbReference type="EMBL" id="KZ308378">
    <property type="protein sequence ID" value="KAG8228579.1"/>
    <property type="molecule type" value="Genomic_DNA"/>
</dbReference>
<dbReference type="GO" id="GO:0033565">
    <property type="term" value="C:ESCRT-0 complex"/>
    <property type="evidence" value="ECO:0007669"/>
    <property type="project" value="TreeGrafter"/>
</dbReference>
<evidence type="ECO:0000313" key="11">
    <source>
        <dbReference type="EMBL" id="KAG8228579.1"/>
    </source>
</evidence>
<dbReference type="OrthoDB" id="10068368at2759"/>
<dbReference type="Gene3D" id="1.20.5.1940">
    <property type="match status" value="1"/>
</dbReference>
<evidence type="ECO:0000256" key="4">
    <source>
        <dbReference type="ARBA" id="ARBA00022448"/>
    </source>
</evidence>
<dbReference type="Gene3D" id="1.25.40.90">
    <property type="match status" value="1"/>
</dbReference>
<dbReference type="PRINTS" id="PR00452">
    <property type="entry name" value="SH3DOMAIN"/>
</dbReference>
<accession>A0A8K0K554</accession>
<dbReference type="InterPro" id="IPR001452">
    <property type="entry name" value="SH3_domain"/>
</dbReference>
<dbReference type="GO" id="GO:0043130">
    <property type="term" value="F:ubiquitin binding"/>
    <property type="evidence" value="ECO:0007669"/>
    <property type="project" value="InterPro"/>
</dbReference>
<evidence type="ECO:0000313" key="12">
    <source>
        <dbReference type="Proteomes" id="UP000792457"/>
    </source>
</evidence>
<dbReference type="Proteomes" id="UP000792457">
    <property type="component" value="Unassembled WGS sequence"/>
</dbReference>
<feature type="domain" description="SH3" evidence="9">
    <location>
        <begin position="219"/>
        <end position="278"/>
    </location>
</feature>
<evidence type="ECO:0008006" key="13">
    <source>
        <dbReference type="Google" id="ProtNLM"/>
    </source>
</evidence>
<evidence type="ECO:0000259" key="9">
    <source>
        <dbReference type="PROSITE" id="PS50002"/>
    </source>
</evidence>
<dbReference type="InterPro" id="IPR008942">
    <property type="entry name" value="ENTH_VHS"/>
</dbReference>
<name>A0A8K0K554_LADFU</name>
<dbReference type="Gene3D" id="6.10.140.100">
    <property type="match status" value="1"/>
</dbReference>
<dbReference type="PANTHER" id="PTHR45929">
    <property type="entry name" value="JAK PATHWAY SIGNAL TRANSDUCTION ADAPTOR MOLECULE"/>
    <property type="match status" value="1"/>
</dbReference>
<evidence type="ECO:0000256" key="8">
    <source>
        <dbReference type="SAM" id="MobiDB-lite"/>
    </source>
</evidence>
<organism evidence="11 12">
    <name type="scientific">Ladona fulva</name>
    <name type="common">Scarce chaser dragonfly</name>
    <name type="synonym">Libellula fulva</name>
    <dbReference type="NCBI Taxonomy" id="123851"/>
    <lineage>
        <taxon>Eukaryota</taxon>
        <taxon>Metazoa</taxon>
        <taxon>Ecdysozoa</taxon>
        <taxon>Arthropoda</taxon>
        <taxon>Hexapoda</taxon>
        <taxon>Insecta</taxon>
        <taxon>Pterygota</taxon>
        <taxon>Palaeoptera</taxon>
        <taxon>Odonata</taxon>
        <taxon>Epiprocta</taxon>
        <taxon>Anisoptera</taxon>
        <taxon>Libelluloidea</taxon>
        <taxon>Libellulidae</taxon>
        <taxon>Ladona</taxon>
    </lineage>
</organism>
<dbReference type="GO" id="GO:0035091">
    <property type="term" value="F:phosphatidylinositol binding"/>
    <property type="evidence" value="ECO:0007669"/>
    <property type="project" value="InterPro"/>
</dbReference>
<evidence type="ECO:0000256" key="6">
    <source>
        <dbReference type="ARBA" id="ARBA00022927"/>
    </source>
</evidence>
<dbReference type="InterPro" id="IPR003903">
    <property type="entry name" value="UIM_dom"/>
</dbReference>
<dbReference type="PROSITE" id="PS50330">
    <property type="entry name" value="UIM"/>
    <property type="match status" value="1"/>
</dbReference>
<keyword evidence="4" id="KW-0813">Transport</keyword>
<feature type="compositionally biased region" description="Low complexity" evidence="8">
    <location>
        <begin position="190"/>
        <end position="205"/>
    </location>
</feature>
<comment type="similarity">
    <text evidence="2">Belongs to the STAM family.</text>
</comment>
<evidence type="ECO:0000256" key="2">
    <source>
        <dbReference type="ARBA" id="ARBA00009666"/>
    </source>
</evidence>
<feature type="region of interest" description="Disordered" evidence="8">
    <location>
        <begin position="483"/>
        <end position="516"/>
    </location>
</feature>
<evidence type="ECO:0000256" key="7">
    <source>
        <dbReference type="PROSITE-ProRule" id="PRU00192"/>
    </source>
</evidence>
<evidence type="ECO:0000256" key="5">
    <source>
        <dbReference type="ARBA" id="ARBA00022753"/>
    </source>
</evidence>
<dbReference type="Pfam" id="PF00018">
    <property type="entry name" value="SH3_1"/>
    <property type="match status" value="1"/>
</dbReference>
<dbReference type="InterPro" id="IPR036028">
    <property type="entry name" value="SH3-like_dom_sf"/>
</dbReference>
<dbReference type="CDD" id="cd11820">
    <property type="entry name" value="SH3_STAM"/>
    <property type="match status" value="1"/>
</dbReference>
<keyword evidence="6" id="KW-0653">Protein transport</keyword>
<dbReference type="InterPro" id="IPR050670">
    <property type="entry name" value="STAM"/>
</dbReference>
<dbReference type="PROSITE" id="PS50179">
    <property type="entry name" value="VHS"/>
    <property type="match status" value="1"/>
</dbReference>
<gene>
    <name evidence="11" type="ORF">J437_LFUL009284</name>
</gene>
<evidence type="ECO:0000256" key="1">
    <source>
        <dbReference type="ARBA" id="ARBA00004177"/>
    </source>
</evidence>
<dbReference type="SUPFAM" id="SSF48464">
    <property type="entry name" value="ENTH/VHS domain"/>
    <property type="match status" value="1"/>
</dbReference>
<dbReference type="SMART" id="SM00726">
    <property type="entry name" value="UIM"/>
    <property type="match status" value="1"/>
</dbReference>
<dbReference type="AlphaFoldDB" id="A0A8K0K554"/>
<dbReference type="InterPro" id="IPR002014">
    <property type="entry name" value="VHS_dom"/>
</dbReference>
<keyword evidence="5" id="KW-0967">Endosome</keyword>
<evidence type="ECO:0000256" key="3">
    <source>
        <dbReference type="ARBA" id="ARBA00022443"/>
    </source>
</evidence>
<dbReference type="CDD" id="cd03568">
    <property type="entry name" value="VHS_STAM"/>
    <property type="match status" value="1"/>
</dbReference>
<sequence>MGLFPTSSPFDADVEKATDEKNTKEEWGLIMDICDKVGSSATGPKDCLRSIVKRLNNQDPHIAMQAITLLDACVNNCGRSFHLEVASRDFEGEFRRLLNKWRSVATVSEGLRRLLRSWAEGEFRSDPQLSLVPALYGRLRQEGMEFPTVDRPASDSGKASSRPADTDATSRKEEDDLARAIELSLKETSKSSASSSSPPRSIYPSAVAPGRSSPTPAPSSPVRVRALYDFEAAEDNELTFVAGEIVTVLDDSDPNWWRGSNQRGEGLFPANFVTRDLSEPVGTSHFLTAEQTKKSVQFDEAVKVRTVEREPEEVEIEEDKIDRLLHLLHEADPCEERSDPEELGILEERVNAMGPLIDAELEKVDRKHAHLTQLSADLVEALNLYHTLMREPSHSKHQFRPPMHPMMVHPPHQQPPIPGGFEAPRPFGPPMPSAFGQTYGAAMPQTPIPGHSQHANMPNLPFPMPMPMGQHPQPIDPAASMHFQSNRPADYGTIMHPDPRLPVPHQEASLPRAPPS</sequence>
<keyword evidence="3 7" id="KW-0728">SH3 domain</keyword>
<comment type="subcellular location">
    <subcellularLocation>
        <location evidence="1">Endosome</location>
    </subcellularLocation>
</comment>
<dbReference type="PANTHER" id="PTHR45929:SF3">
    <property type="entry name" value="JAK PATHWAY SIGNAL TRANSDUCTION ADAPTOR MOLECULE"/>
    <property type="match status" value="1"/>
</dbReference>
<feature type="region of interest" description="Disordered" evidence="8">
    <location>
        <begin position="145"/>
        <end position="174"/>
    </location>
</feature>
<dbReference type="FunFam" id="1.25.40.90:FF:000009">
    <property type="entry name" value="Putative signal transducing adapter molecule 1"/>
    <property type="match status" value="1"/>
</dbReference>
<dbReference type="PROSITE" id="PS50002">
    <property type="entry name" value="SH3"/>
    <property type="match status" value="1"/>
</dbReference>
<feature type="region of interest" description="Disordered" evidence="8">
    <location>
        <begin position="186"/>
        <end position="221"/>
    </location>
</feature>
<feature type="compositionally biased region" description="Basic and acidic residues" evidence="8">
    <location>
        <begin position="164"/>
        <end position="174"/>
    </location>
</feature>
<evidence type="ECO:0000259" key="10">
    <source>
        <dbReference type="PROSITE" id="PS50179"/>
    </source>
</evidence>
<dbReference type="GO" id="GO:0043328">
    <property type="term" value="P:protein transport to vacuole involved in ubiquitin-dependent protein catabolic process via the multivesicular body sorting pathway"/>
    <property type="evidence" value="ECO:0007669"/>
    <property type="project" value="TreeGrafter"/>
</dbReference>